<evidence type="ECO:0000256" key="2">
    <source>
        <dbReference type="ARBA" id="ARBA00022737"/>
    </source>
</evidence>
<evidence type="ECO:0000256" key="3">
    <source>
        <dbReference type="PROSITE-ProRule" id="PRU00221"/>
    </source>
</evidence>
<dbReference type="InterPro" id="IPR045151">
    <property type="entry name" value="DCAF8"/>
</dbReference>
<dbReference type="InterPro" id="IPR015943">
    <property type="entry name" value="WD40/YVTN_repeat-like_dom_sf"/>
</dbReference>
<dbReference type="PROSITE" id="PS50294">
    <property type="entry name" value="WD_REPEATS_REGION"/>
    <property type="match status" value="1"/>
</dbReference>
<dbReference type="PROSITE" id="PS50082">
    <property type="entry name" value="WD_REPEATS_2"/>
    <property type="match status" value="1"/>
</dbReference>
<evidence type="ECO:0000313" key="5">
    <source>
        <dbReference type="Proteomes" id="UP001153076"/>
    </source>
</evidence>
<dbReference type="InterPro" id="IPR001680">
    <property type="entry name" value="WD40_rpt"/>
</dbReference>
<evidence type="ECO:0000256" key="1">
    <source>
        <dbReference type="ARBA" id="ARBA00022574"/>
    </source>
</evidence>
<comment type="caution">
    <text evidence="4">The sequence shown here is derived from an EMBL/GenBank/DDBJ whole genome shotgun (WGS) entry which is preliminary data.</text>
</comment>
<dbReference type="EMBL" id="JAKOGI010000259">
    <property type="protein sequence ID" value="KAJ8438303.1"/>
    <property type="molecule type" value="Genomic_DNA"/>
</dbReference>
<organism evidence="4 5">
    <name type="scientific">Carnegiea gigantea</name>
    <dbReference type="NCBI Taxonomy" id="171969"/>
    <lineage>
        <taxon>Eukaryota</taxon>
        <taxon>Viridiplantae</taxon>
        <taxon>Streptophyta</taxon>
        <taxon>Embryophyta</taxon>
        <taxon>Tracheophyta</taxon>
        <taxon>Spermatophyta</taxon>
        <taxon>Magnoliopsida</taxon>
        <taxon>eudicotyledons</taxon>
        <taxon>Gunneridae</taxon>
        <taxon>Pentapetalae</taxon>
        <taxon>Caryophyllales</taxon>
        <taxon>Cactineae</taxon>
        <taxon>Cactaceae</taxon>
        <taxon>Cactoideae</taxon>
        <taxon>Echinocereeae</taxon>
        <taxon>Carnegiea</taxon>
    </lineage>
</organism>
<feature type="repeat" description="WD" evidence="3">
    <location>
        <begin position="49"/>
        <end position="90"/>
    </location>
</feature>
<dbReference type="SUPFAM" id="SSF50978">
    <property type="entry name" value="WD40 repeat-like"/>
    <property type="match status" value="1"/>
</dbReference>
<keyword evidence="1 3" id="KW-0853">WD repeat</keyword>
<evidence type="ECO:0000313" key="4">
    <source>
        <dbReference type="EMBL" id="KAJ8438303.1"/>
    </source>
</evidence>
<dbReference type="InterPro" id="IPR036322">
    <property type="entry name" value="WD40_repeat_dom_sf"/>
</dbReference>
<dbReference type="Proteomes" id="UP001153076">
    <property type="component" value="Unassembled WGS sequence"/>
</dbReference>
<dbReference type="OrthoDB" id="4869960at2759"/>
<name>A0A9Q1K8H3_9CARY</name>
<dbReference type="Pfam" id="PF00400">
    <property type="entry name" value="WD40"/>
    <property type="match status" value="1"/>
</dbReference>
<dbReference type="PANTHER" id="PTHR15574">
    <property type="entry name" value="WD REPEAT DOMAIN-CONTAINING FAMILY"/>
    <property type="match status" value="1"/>
</dbReference>
<dbReference type="GO" id="GO:0005737">
    <property type="term" value="C:cytoplasm"/>
    <property type="evidence" value="ECO:0007669"/>
    <property type="project" value="TreeGrafter"/>
</dbReference>
<keyword evidence="5" id="KW-1185">Reference proteome</keyword>
<dbReference type="SMART" id="SM00320">
    <property type="entry name" value="WD40"/>
    <property type="match status" value="2"/>
</dbReference>
<keyword evidence="2" id="KW-0677">Repeat</keyword>
<dbReference type="GO" id="GO:0080008">
    <property type="term" value="C:Cul4-RING E3 ubiquitin ligase complex"/>
    <property type="evidence" value="ECO:0007669"/>
    <property type="project" value="TreeGrafter"/>
</dbReference>
<accession>A0A9Q1K8H3</accession>
<reference evidence="4" key="1">
    <citation type="submission" date="2022-04" db="EMBL/GenBank/DDBJ databases">
        <title>Carnegiea gigantea Genome sequencing and assembly v2.</title>
        <authorList>
            <person name="Copetti D."/>
            <person name="Sanderson M.J."/>
            <person name="Burquez A."/>
            <person name="Wojciechowski M.F."/>
        </authorList>
    </citation>
    <scope>NUCLEOTIDE SEQUENCE</scope>
    <source>
        <strain evidence="4">SGP5-SGP5p</strain>
        <tissue evidence="4">Aerial part</tissue>
    </source>
</reference>
<dbReference type="PANTHER" id="PTHR15574:SF65">
    <property type="entry name" value="TRANSDUCIN_WD40 REPEAT-LIKE SUPERFAMILY PROTEIN"/>
    <property type="match status" value="1"/>
</dbReference>
<dbReference type="Gene3D" id="2.130.10.10">
    <property type="entry name" value="YVTN repeat-like/Quinoprotein amine dehydrogenase"/>
    <property type="match status" value="1"/>
</dbReference>
<proteinExistence type="predicted"/>
<gene>
    <name evidence="4" type="ORF">Cgig2_018783</name>
</gene>
<sequence>MSTTLHKSYGDWFSETLRRETGLTQPRRFSRRVSASEGIVQHIDLYGKLFGHEGCVNAVEFNSTGDLLASGSDDRQVIFWNWATKSKILSYDSGHLGNIFQTKVMPFTDDQTIVTSAADGQPSTSIIHHHLTCNHTTTNRHPPALHRHTLLELLVETGVALFVVRRKVLDTAEEVLVHGEAKEKLTDLVFTTLVDVTEATIEATKVNSFTPEAEVQETC</sequence>
<dbReference type="AlphaFoldDB" id="A0A9Q1K8H3"/>
<protein>
    <submittedName>
        <fullName evidence="4">Uncharacterized protein</fullName>
    </submittedName>
</protein>